<dbReference type="Proteomes" id="UP000231990">
    <property type="component" value="Unassembled WGS sequence"/>
</dbReference>
<dbReference type="SUPFAM" id="SSF53474">
    <property type="entry name" value="alpha/beta-Hydrolases"/>
    <property type="match status" value="1"/>
</dbReference>
<dbReference type="GO" id="GO:0052689">
    <property type="term" value="F:carboxylic ester hydrolase activity"/>
    <property type="evidence" value="ECO:0007669"/>
    <property type="project" value="UniProtKB-ARBA"/>
</dbReference>
<dbReference type="Proteomes" id="UP000231962">
    <property type="component" value="Unassembled WGS sequence"/>
</dbReference>
<feature type="domain" description="Serine aminopeptidase S33" evidence="2">
    <location>
        <begin position="36"/>
        <end position="264"/>
    </location>
</feature>
<sequence>MTTKTSFFSGDSYCAAWLTLPEVSDIHSKKGDRFPAIILVHGGGATHDMMLEQYERKFSEAGVAVLSFDFRHLGDSGGTPRQLLSIPRYLEDIDSAIRFLKSHPKIDSSQIALWGTSFGASHVIVSAARHPEIAATIVQCPVLKGSSPALKSGFRNLLRLTFPILSDLLRSFLKLPRLYVPMVGRPGELAFVTVPGALEGWHSVMPERYHFDNRVTAGSGIWVLLYNASRSAKKIQCPLLVCVSDHETLMDPSIAVKVGKDAKRGKVIHYPADHFEVYHPPVFPKMIQDQISFLKEHLRTNVI</sequence>
<dbReference type="EMBL" id="NPDY01000010">
    <property type="protein sequence ID" value="PJZ69414.1"/>
    <property type="molecule type" value="Genomic_DNA"/>
</dbReference>
<evidence type="ECO:0000256" key="1">
    <source>
        <dbReference type="ARBA" id="ARBA00022801"/>
    </source>
</evidence>
<gene>
    <name evidence="3" type="ORF">CH360_11730</name>
    <name evidence="4" type="ORF">CH373_14165</name>
</gene>
<protein>
    <submittedName>
        <fullName evidence="4">Alpha/beta hydrolase</fullName>
    </submittedName>
</protein>
<dbReference type="PANTHER" id="PTHR22946:SF9">
    <property type="entry name" value="POLYKETIDE TRANSFERASE AF380"/>
    <property type="match status" value="1"/>
</dbReference>
<dbReference type="RefSeq" id="WP_100714228.1">
    <property type="nucleotide sequence ID" value="NZ_NPDY01000010.1"/>
</dbReference>
<dbReference type="OrthoDB" id="9805123at2"/>
<evidence type="ECO:0000313" key="3">
    <source>
        <dbReference type="EMBL" id="PJZ69414.1"/>
    </source>
</evidence>
<dbReference type="EMBL" id="NPDZ01000009">
    <property type="protein sequence ID" value="PJZ72549.1"/>
    <property type="molecule type" value="Genomic_DNA"/>
</dbReference>
<evidence type="ECO:0000259" key="2">
    <source>
        <dbReference type="Pfam" id="PF12146"/>
    </source>
</evidence>
<evidence type="ECO:0000313" key="5">
    <source>
        <dbReference type="Proteomes" id="UP000231962"/>
    </source>
</evidence>
<keyword evidence="5" id="KW-1185">Reference proteome</keyword>
<dbReference type="PANTHER" id="PTHR22946">
    <property type="entry name" value="DIENELACTONE HYDROLASE DOMAIN-CONTAINING PROTEIN-RELATED"/>
    <property type="match status" value="1"/>
</dbReference>
<dbReference type="InterPro" id="IPR022742">
    <property type="entry name" value="Hydrolase_4"/>
</dbReference>
<dbReference type="Gene3D" id="3.40.50.1820">
    <property type="entry name" value="alpha/beta hydrolase"/>
    <property type="match status" value="1"/>
</dbReference>
<dbReference type="InterPro" id="IPR029058">
    <property type="entry name" value="AB_hydrolase_fold"/>
</dbReference>
<keyword evidence="1 4" id="KW-0378">Hydrolase</keyword>
<dbReference type="InterPro" id="IPR050261">
    <property type="entry name" value="FrsA_esterase"/>
</dbReference>
<accession>A0A2M9ZKG8</accession>
<comment type="caution">
    <text evidence="4">The sequence shown here is derived from an EMBL/GenBank/DDBJ whole genome shotgun (WGS) entry which is preliminary data.</text>
</comment>
<dbReference type="Pfam" id="PF12146">
    <property type="entry name" value="Hydrolase_4"/>
    <property type="match status" value="1"/>
</dbReference>
<name>A0A2M9ZKG8_9LEPT</name>
<organism evidence="4 6">
    <name type="scientific">Leptospira perolatii</name>
    <dbReference type="NCBI Taxonomy" id="2023191"/>
    <lineage>
        <taxon>Bacteria</taxon>
        <taxon>Pseudomonadati</taxon>
        <taxon>Spirochaetota</taxon>
        <taxon>Spirochaetia</taxon>
        <taxon>Leptospirales</taxon>
        <taxon>Leptospiraceae</taxon>
        <taxon>Leptospira</taxon>
    </lineage>
</organism>
<evidence type="ECO:0000313" key="6">
    <source>
        <dbReference type="Proteomes" id="UP000231990"/>
    </source>
</evidence>
<evidence type="ECO:0000313" key="4">
    <source>
        <dbReference type="EMBL" id="PJZ72549.1"/>
    </source>
</evidence>
<reference evidence="5 6" key="1">
    <citation type="submission" date="2017-07" db="EMBL/GenBank/DDBJ databases">
        <title>Leptospira spp. isolated from tropical soils.</title>
        <authorList>
            <person name="Thibeaux R."/>
            <person name="Iraola G."/>
            <person name="Ferres I."/>
            <person name="Bierque E."/>
            <person name="Girault D."/>
            <person name="Soupe-Gilbert M.-E."/>
            <person name="Picardeau M."/>
            <person name="Goarant C."/>
        </authorList>
    </citation>
    <scope>NUCLEOTIDE SEQUENCE [LARGE SCALE GENOMIC DNA]</scope>
    <source>
        <strain evidence="4 6">FH1-B-B1</strain>
        <strain evidence="3 5">FH1-B-C1</strain>
    </source>
</reference>
<dbReference type="AlphaFoldDB" id="A0A2M9ZKG8"/>
<proteinExistence type="predicted"/>